<sequence length="261" mass="29525">MLPSLPETPQLLSENKCPACFNMKLEAIPVTPEDESFADYWHQPYKNQQIDLYLSLNFSQQWASFPGGRVKFGFRGGELILKLDNSEIPFESRELAGSIKLSKSISTARQESEAEKAPDDLKATKQASNAFDISNPLAKESFDVRQNSLKTDNSQVSICRVTRRVSLEHPAWIFERERGKSVLQGSLHRSKLATLNVLALPCQIEATFEVGRQDVCLTDAEGVWLPQSSRNKRAVLERLIIERLLEPKFRPFLSRGLLQYG</sequence>
<name>A0A6B3N750_9CYAN</name>
<gene>
    <name evidence="1" type="ORF">F6J89_07275</name>
</gene>
<accession>A0A6B3N750</accession>
<organism evidence="1">
    <name type="scientific">Symploca sp. SIO1C4</name>
    <dbReference type="NCBI Taxonomy" id="2607765"/>
    <lineage>
        <taxon>Bacteria</taxon>
        <taxon>Bacillati</taxon>
        <taxon>Cyanobacteriota</taxon>
        <taxon>Cyanophyceae</taxon>
        <taxon>Coleofasciculales</taxon>
        <taxon>Coleofasciculaceae</taxon>
        <taxon>Symploca</taxon>
    </lineage>
</organism>
<dbReference type="AlphaFoldDB" id="A0A6B3N750"/>
<protein>
    <submittedName>
        <fullName evidence="1">Uncharacterized protein</fullName>
    </submittedName>
</protein>
<reference evidence="1" key="1">
    <citation type="submission" date="2019-11" db="EMBL/GenBank/DDBJ databases">
        <title>Genomic insights into an expanded diversity of filamentous marine cyanobacteria reveals the extraordinary biosynthetic potential of Moorea and Okeania.</title>
        <authorList>
            <person name="Ferreira Leao T."/>
            <person name="Wang M."/>
            <person name="Moss N."/>
            <person name="Da Silva R."/>
            <person name="Sanders J."/>
            <person name="Nurk S."/>
            <person name="Gurevich A."/>
            <person name="Humphrey G."/>
            <person name="Reher R."/>
            <person name="Zhu Q."/>
            <person name="Belda-Ferre P."/>
            <person name="Glukhov E."/>
            <person name="Rex R."/>
            <person name="Dorrestein P.C."/>
            <person name="Knight R."/>
            <person name="Pevzner P."/>
            <person name="Gerwick W.H."/>
            <person name="Gerwick L."/>
        </authorList>
    </citation>
    <scope>NUCLEOTIDE SEQUENCE</scope>
    <source>
        <strain evidence="1">SIO1C4</strain>
    </source>
</reference>
<comment type="caution">
    <text evidence="1">The sequence shown here is derived from an EMBL/GenBank/DDBJ whole genome shotgun (WGS) entry which is preliminary data.</text>
</comment>
<evidence type="ECO:0000313" key="1">
    <source>
        <dbReference type="EMBL" id="NER27430.1"/>
    </source>
</evidence>
<proteinExistence type="predicted"/>
<dbReference type="EMBL" id="JAAHFQ010000099">
    <property type="protein sequence ID" value="NER27430.1"/>
    <property type="molecule type" value="Genomic_DNA"/>
</dbReference>